<accession>A0A1F6TMQ2</accession>
<proteinExistence type="inferred from homology"/>
<keyword evidence="4 10" id="KW-0812">Transmembrane</keyword>
<keyword evidence="11" id="KW-0012">Acyltransferase</keyword>
<organism evidence="11 12">
    <name type="scientific">Candidatus Muproteobacteria bacterium RBG_16_65_34</name>
    <dbReference type="NCBI Taxonomy" id="1817760"/>
    <lineage>
        <taxon>Bacteria</taxon>
        <taxon>Pseudomonadati</taxon>
        <taxon>Pseudomonadota</taxon>
        <taxon>Candidatus Muproteobacteria</taxon>
    </lineage>
</organism>
<keyword evidence="9 10" id="KW-1208">Phospholipid metabolism</keyword>
<reference evidence="11 12" key="1">
    <citation type="journal article" date="2016" name="Nat. Commun.">
        <title>Thousands of microbial genomes shed light on interconnected biogeochemical processes in an aquifer system.</title>
        <authorList>
            <person name="Anantharaman K."/>
            <person name="Brown C.T."/>
            <person name="Hug L.A."/>
            <person name="Sharon I."/>
            <person name="Castelle C.J."/>
            <person name="Probst A.J."/>
            <person name="Thomas B.C."/>
            <person name="Singh A."/>
            <person name="Wilkins M.J."/>
            <person name="Karaoz U."/>
            <person name="Brodie E.L."/>
            <person name="Williams K.H."/>
            <person name="Hubbard S.S."/>
            <person name="Banfield J.F."/>
        </authorList>
    </citation>
    <scope>NUCLEOTIDE SEQUENCE [LARGE SCALE GENOMIC DNA]</scope>
</reference>
<dbReference type="GO" id="GO:0043772">
    <property type="term" value="F:acyl-phosphate glycerol-3-phosphate acyltransferase activity"/>
    <property type="evidence" value="ECO:0007669"/>
    <property type="project" value="UniProtKB-UniRule"/>
</dbReference>
<gene>
    <name evidence="10" type="primary">plsY</name>
    <name evidence="11" type="ORF">A2151_06330</name>
</gene>
<dbReference type="GO" id="GO:0008654">
    <property type="term" value="P:phospholipid biosynthetic process"/>
    <property type="evidence" value="ECO:0007669"/>
    <property type="project" value="UniProtKB-UniRule"/>
</dbReference>
<comment type="pathway">
    <text evidence="10">Lipid metabolism; phospholipid metabolism.</text>
</comment>
<dbReference type="EMBL" id="MFSU01000083">
    <property type="protein sequence ID" value="OGI46414.1"/>
    <property type="molecule type" value="Genomic_DNA"/>
</dbReference>
<evidence type="ECO:0000256" key="5">
    <source>
        <dbReference type="ARBA" id="ARBA00022989"/>
    </source>
</evidence>
<evidence type="ECO:0000313" key="12">
    <source>
        <dbReference type="Proteomes" id="UP000178885"/>
    </source>
</evidence>
<evidence type="ECO:0000256" key="4">
    <source>
        <dbReference type="ARBA" id="ARBA00022692"/>
    </source>
</evidence>
<evidence type="ECO:0000256" key="10">
    <source>
        <dbReference type="HAMAP-Rule" id="MF_01043"/>
    </source>
</evidence>
<dbReference type="AlphaFoldDB" id="A0A1F6TMQ2"/>
<comment type="caution">
    <text evidence="10">Lacks conserved residue(s) required for the propagation of feature annotation.</text>
</comment>
<keyword evidence="1 10" id="KW-1003">Cell membrane</keyword>
<keyword evidence="2 10" id="KW-0444">Lipid biosynthesis</keyword>
<comment type="subcellular location">
    <subcellularLocation>
        <location evidence="10">Cell membrane</location>
        <topology evidence="10">Multi-pass membrane protein</topology>
    </subcellularLocation>
</comment>
<evidence type="ECO:0000256" key="9">
    <source>
        <dbReference type="ARBA" id="ARBA00023264"/>
    </source>
</evidence>
<dbReference type="InterPro" id="IPR003811">
    <property type="entry name" value="G3P_acylTferase_PlsY"/>
</dbReference>
<feature type="transmembrane region" description="Helical" evidence="10">
    <location>
        <begin position="112"/>
        <end position="135"/>
    </location>
</feature>
<keyword evidence="6 10" id="KW-0443">Lipid metabolism</keyword>
<dbReference type="SMART" id="SM01207">
    <property type="entry name" value="G3P_acyltransf"/>
    <property type="match status" value="1"/>
</dbReference>
<comment type="function">
    <text evidence="10">Catalyzes the transfer of an acyl group from acyl-phosphate (acyl-PO(4)) to glycerol-3-phosphate (G3P) to form lysophosphatidic acid (LPA). This enzyme utilizes acyl-phosphate as fatty acyl donor, but not acyl-CoA or acyl-ACP.</text>
</comment>
<comment type="subunit">
    <text evidence="10">Probably interacts with PlsX.</text>
</comment>
<evidence type="ECO:0000256" key="3">
    <source>
        <dbReference type="ARBA" id="ARBA00022679"/>
    </source>
</evidence>
<dbReference type="HAMAP" id="MF_01043">
    <property type="entry name" value="PlsY"/>
    <property type="match status" value="1"/>
</dbReference>
<keyword evidence="8 10" id="KW-0594">Phospholipid biosynthesis</keyword>
<evidence type="ECO:0000256" key="8">
    <source>
        <dbReference type="ARBA" id="ARBA00023209"/>
    </source>
</evidence>
<keyword evidence="7 10" id="KW-0472">Membrane</keyword>
<dbReference type="UniPathway" id="UPA00085"/>
<feature type="transmembrane region" description="Helical" evidence="10">
    <location>
        <begin position="155"/>
        <end position="175"/>
    </location>
</feature>
<comment type="caution">
    <text evidence="11">The sequence shown here is derived from an EMBL/GenBank/DDBJ whole genome shotgun (WGS) entry which is preliminary data.</text>
</comment>
<dbReference type="PANTHER" id="PTHR30309:SF0">
    <property type="entry name" value="GLYCEROL-3-PHOSPHATE ACYLTRANSFERASE-RELATED"/>
    <property type="match status" value="1"/>
</dbReference>
<dbReference type="Proteomes" id="UP000178885">
    <property type="component" value="Unassembled WGS sequence"/>
</dbReference>
<dbReference type="EC" id="2.3.1.275" evidence="10"/>
<keyword evidence="3 10" id="KW-0808">Transferase</keyword>
<sequence length="194" mass="20263">MFAYVLPALSYLLGSVSSAIVIARVMGLEDPRKVGSRNPGATNILRYGGKTAAVLTLLGDVLKGAIPVAVARLLTDDPPILAATAFAAFIGHLFPVFHGFKGGKGVATALGVWFALSPWIGLLLVGTWIAMALLFRYSSAAALAAAAATPFYAAWILSAPSYVAMSVAMSLILIARHAKNIRNLLAGKEARIGR</sequence>
<dbReference type="Pfam" id="PF02660">
    <property type="entry name" value="G3P_acyltransf"/>
    <property type="match status" value="1"/>
</dbReference>
<comment type="similarity">
    <text evidence="10">Belongs to the PlsY family.</text>
</comment>
<dbReference type="PANTHER" id="PTHR30309">
    <property type="entry name" value="INNER MEMBRANE PROTEIN YGIH"/>
    <property type="match status" value="1"/>
</dbReference>
<evidence type="ECO:0000256" key="1">
    <source>
        <dbReference type="ARBA" id="ARBA00022475"/>
    </source>
</evidence>
<protein>
    <recommendedName>
        <fullName evidence="10">Glycerol-3-phosphate acyltransferase</fullName>
    </recommendedName>
    <alternativeName>
        <fullName evidence="10">Acyl-PO4 G3P acyltransferase</fullName>
    </alternativeName>
    <alternativeName>
        <fullName evidence="10">Acyl-phosphate--glycerol-3-phosphate acyltransferase</fullName>
    </alternativeName>
    <alternativeName>
        <fullName evidence="10">G3P acyltransferase</fullName>
        <shortName evidence="10">GPAT</shortName>
        <ecNumber evidence="10">2.3.1.275</ecNumber>
    </alternativeName>
    <alternativeName>
        <fullName evidence="10">Lysophosphatidic acid synthase</fullName>
        <shortName evidence="10">LPA synthase</shortName>
    </alternativeName>
</protein>
<evidence type="ECO:0000313" key="11">
    <source>
        <dbReference type="EMBL" id="OGI46414.1"/>
    </source>
</evidence>
<dbReference type="NCBIfam" id="TIGR00023">
    <property type="entry name" value="glycerol-3-phosphate 1-O-acyltransferase PlsY"/>
    <property type="match status" value="1"/>
</dbReference>
<evidence type="ECO:0000256" key="6">
    <source>
        <dbReference type="ARBA" id="ARBA00023098"/>
    </source>
</evidence>
<name>A0A1F6TMQ2_9PROT</name>
<dbReference type="GO" id="GO:0005886">
    <property type="term" value="C:plasma membrane"/>
    <property type="evidence" value="ECO:0007669"/>
    <property type="project" value="UniProtKB-SubCell"/>
</dbReference>
<comment type="catalytic activity">
    <reaction evidence="10">
        <text>an acyl phosphate + sn-glycerol 3-phosphate = a 1-acyl-sn-glycero-3-phosphate + phosphate</text>
        <dbReference type="Rhea" id="RHEA:34075"/>
        <dbReference type="ChEBI" id="CHEBI:43474"/>
        <dbReference type="ChEBI" id="CHEBI:57597"/>
        <dbReference type="ChEBI" id="CHEBI:57970"/>
        <dbReference type="ChEBI" id="CHEBI:59918"/>
        <dbReference type="EC" id="2.3.1.275"/>
    </reaction>
</comment>
<evidence type="ECO:0000256" key="7">
    <source>
        <dbReference type="ARBA" id="ARBA00023136"/>
    </source>
</evidence>
<keyword evidence="5 10" id="KW-1133">Transmembrane helix</keyword>
<feature type="transmembrane region" description="Helical" evidence="10">
    <location>
        <begin position="80"/>
        <end position="100"/>
    </location>
</feature>
<evidence type="ECO:0000256" key="2">
    <source>
        <dbReference type="ARBA" id="ARBA00022516"/>
    </source>
</evidence>
<dbReference type="STRING" id="1817760.A2151_06330"/>